<protein>
    <submittedName>
        <fullName evidence="1">Uncharacterized protein</fullName>
    </submittedName>
</protein>
<comment type="caution">
    <text evidence="1">The sequence shown here is derived from an EMBL/GenBank/DDBJ whole genome shotgun (WGS) entry which is preliminary data.</text>
</comment>
<dbReference type="Proteomes" id="UP001055072">
    <property type="component" value="Unassembled WGS sequence"/>
</dbReference>
<reference evidence="1" key="1">
    <citation type="journal article" date="2021" name="Environ. Microbiol.">
        <title>Gene family expansions and transcriptome signatures uncover fungal adaptations to wood decay.</title>
        <authorList>
            <person name="Hage H."/>
            <person name="Miyauchi S."/>
            <person name="Viragh M."/>
            <person name="Drula E."/>
            <person name="Min B."/>
            <person name="Chaduli D."/>
            <person name="Navarro D."/>
            <person name="Favel A."/>
            <person name="Norest M."/>
            <person name="Lesage-Meessen L."/>
            <person name="Balint B."/>
            <person name="Merenyi Z."/>
            <person name="de Eugenio L."/>
            <person name="Morin E."/>
            <person name="Martinez A.T."/>
            <person name="Baldrian P."/>
            <person name="Stursova M."/>
            <person name="Martinez M.J."/>
            <person name="Novotny C."/>
            <person name="Magnuson J.K."/>
            <person name="Spatafora J.W."/>
            <person name="Maurice S."/>
            <person name="Pangilinan J."/>
            <person name="Andreopoulos W."/>
            <person name="LaButti K."/>
            <person name="Hundley H."/>
            <person name="Na H."/>
            <person name="Kuo A."/>
            <person name="Barry K."/>
            <person name="Lipzen A."/>
            <person name="Henrissat B."/>
            <person name="Riley R."/>
            <person name="Ahrendt S."/>
            <person name="Nagy L.G."/>
            <person name="Grigoriev I.V."/>
            <person name="Martin F."/>
            <person name="Rosso M.N."/>
        </authorList>
    </citation>
    <scope>NUCLEOTIDE SEQUENCE</scope>
    <source>
        <strain evidence="1">CBS 384.51</strain>
    </source>
</reference>
<evidence type="ECO:0000313" key="1">
    <source>
        <dbReference type="EMBL" id="KAI0083414.1"/>
    </source>
</evidence>
<dbReference type="EMBL" id="MU274967">
    <property type="protein sequence ID" value="KAI0083414.1"/>
    <property type="molecule type" value="Genomic_DNA"/>
</dbReference>
<sequence>MPKVYSGPPPLFFQRHSVVAQPGPLEDAGRWCSLENGFRMVDPTFENPEVIDRIELARPPHDPQLANAPPLLLSGRDYEQLGTTKIDGQNIHHMLMKGAVLTIDDPWTELPIHTRVDGILQVRTACEPGDVLEVDTMRPMYEGIQRLKTWSYVDANERRAVRMEYSSGEDTDAEELRRRANREIVRMRYTAENHPAAAAAVGAAGTISDPLIGLGAETLTAHFSRRTGRTSALQHA</sequence>
<keyword evidence="2" id="KW-1185">Reference proteome</keyword>
<proteinExistence type="predicted"/>
<name>A0ACB8TN52_9APHY</name>
<organism evidence="1 2">
    <name type="scientific">Irpex rosettiformis</name>
    <dbReference type="NCBI Taxonomy" id="378272"/>
    <lineage>
        <taxon>Eukaryota</taxon>
        <taxon>Fungi</taxon>
        <taxon>Dikarya</taxon>
        <taxon>Basidiomycota</taxon>
        <taxon>Agaricomycotina</taxon>
        <taxon>Agaricomycetes</taxon>
        <taxon>Polyporales</taxon>
        <taxon>Irpicaceae</taxon>
        <taxon>Irpex</taxon>
    </lineage>
</organism>
<evidence type="ECO:0000313" key="2">
    <source>
        <dbReference type="Proteomes" id="UP001055072"/>
    </source>
</evidence>
<gene>
    <name evidence="1" type="ORF">BDY19DRAFT_910620</name>
</gene>
<accession>A0ACB8TN52</accession>